<dbReference type="AlphaFoldDB" id="A0AAW0MKF2"/>
<comment type="caution">
    <text evidence="2">The sequence shown here is derived from an EMBL/GenBank/DDBJ whole genome shotgun (WGS) entry which is preliminary data.</text>
</comment>
<sequence length="228" mass="23764">MGHKHFGFGKYALAATFIHPYLHKRANGCTKTALKPQQSLAFIIFISLMLSGDIHQCPGPINNSTTTEGSQDVNTNVRSATNNLQVLSLSIPCYTFEQITHPNGIIPPASAVASPMTSLVAKASGRELAGTCAAGVAGSPWLGRAASTRGSDGETFGFAAVHGSGGRERSRVPVRARGSETEDVGAHAVRSAIAGIGARPPGLRQQANAQSECIDSRKSAKIRTADGN</sequence>
<keyword evidence="3" id="KW-1185">Reference proteome</keyword>
<organism evidence="2 3">
    <name type="scientific">Mugilogobius chulae</name>
    <name type="common">yellowstripe goby</name>
    <dbReference type="NCBI Taxonomy" id="88201"/>
    <lineage>
        <taxon>Eukaryota</taxon>
        <taxon>Metazoa</taxon>
        <taxon>Chordata</taxon>
        <taxon>Craniata</taxon>
        <taxon>Vertebrata</taxon>
        <taxon>Euteleostomi</taxon>
        <taxon>Actinopterygii</taxon>
        <taxon>Neopterygii</taxon>
        <taxon>Teleostei</taxon>
        <taxon>Neoteleostei</taxon>
        <taxon>Acanthomorphata</taxon>
        <taxon>Gobiaria</taxon>
        <taxon>Gobiiformes</taxon>
        <taxon>Gobioidei</taxon>
        <taxon>Gobiidae</taxon>
        <taxon>Gobionellinae</taxon>
        <taxon>Mugilogobius</taxon>
    </lineage>
</organism>
<feature type="region of interest" description="Disordered" evidence="1">
    <location>
        <begin position="197"/>
        <end position="228"/>
    </location>
</feature>
<proteinExistence type="predicted"/>
<evidence type="ECO:0000313" key="3">
    <source>
        <dbReference type="Proteomes" id="UP001460270"/>
    </source>
</evidence>
<gene>
    <name evidence="2" type="ORF">WMY93_032031</name>
</gene>
<accession>A0AAW0MKF2</accession>
<dbReference type="Proteomes" id="UP001460270">
    <property type="component" value="Unassembled WGS sequence"/>
</dbReference>
<evidence type="ECO:0000256" key="1">
    <source>
        <dbReference type="SAM" id="MobiDB-lite"/>
    </source>
</evidence>
<name>A0AAW0MKF2_9GOBI</name>
<dbReference type="EMBL" id="JBBPFD010000707">
    <property type="protein sequence ID" value="KAK7877256.1"/>
    <property type="molecule type" value="Genomic_DNA"/>
</dbReference>
<protein>
    <submittedName>
        <fullName evidence="2">Uncharacterized protein</fullName>
    </submittedName>
</protein>
<evidence type="ECO:0000313" key="2">
    <source>
        <dbReference type="EMBL" id="KAK7877256.1"/>
    </source>
</evidence>
<reference evidence="3" key="1">
    <citation type="submission" date="2024-04" db="EMBL/GenBank/DDBJ databases">
        <title>Salinicola lusitanus LLJ914,a marine bacterium isolated from the Okinawa Trough.</title>
        <authorList>
            <person name="Li J."/>
        </authorList>
    </citation>
    <scope>NUCLEOTIDE SEQUENCE [LARGE SCALE GENOMIC DNA]</scope>
</reference>